<dbReference type="SUPFAM" id="SSF53098">
    <property type="entry name" value="Ribonuclease H-like"/>
    <property type="match status" value="1"/>
</dbReference>
<dbReference type="InterPro" id="IPR051132">
    <property type="entry name" value="3-5_Exonuclease_domain"/>
</dbReference>
<dbReference type="AlphaFoldDB" id="A0A0C3PNW1"/>
<dbReference type="PANTHER" id="PTHR13620">
    <property type="entry name" value="3-5 EXONUCLEASE"/>
    <property type="match status" value="1"/>
</dbReference>
<proteinExistence type="predicted"/>
<keyword evidence="3" id="KW-0479">Metal-binding</keyword>
<evidence type="ECO:0000256" key="2">
    <source>
        <dbReference type="ARBA" id="ARBA00022722"/>
    </source>
</evidence>
<dbReference type="STRING" id="745531.A0A0C3PNW1"/>
<evidence type="ECO:0000256" key="1">
    <source>
        <dbReference type="ARBA" id="ARBA00004123"/>
    </source>
</evidence>
<dbReference type="Proteomes" id="UP000053257">
    <property type="component" value="Unassembled WGS sequence"/>
</dbReference>
<evidence type="ECO:0000256" key="5">
    <source>
        <dbReference type="ARBA" id="ARBA00022839"/>
    </source>
</evidence>
<gene>
    <name evidence="12" type="ORF">PHLGIDRAFT_126952</name>
</gene>
<feature type="compositionally biased region" description="Polar residues" evidence="10">
    <location>
        <begin position="436"/>
        <end position="446"/>
    </location>
</feature>
<dbReference type="GO" id="GO:0005634">
    <property type="term" value="C:nucleus"/>
    <property type="evidence" value="ECO:0007669"/>
    <property type="project" value="UniProtKB-SubCell"/>
</dbReference>
<dbReference type="GO" id="GO:0003676">
    <property type="term" value="F:nucleic acid binding"/>
    <property type="evidence" value="ECO:0007669"/>
    <property type="project" value="InterPro"/>
</dbReference>
<name>A0A0C3PNW1_PHLG1</name>
<evidence type="ECO:0000256" key="7">
    <source>
        <dbReference type="ARBA" id="ARBA00023242"/>
    </source>
</evidence>
<keyword evidence="5" id="KW-0269">Exonuclease</keyword>
<dbReference type="InterPro" id="IPR036397">
    <property type="entry name" value="RNaseH_sf"/>
</dbReference>
<feature type="compositionally biased region" description="Low complexity" evidence="10">
    <location>
        <begin position="311"/>
        <end position="334"/>
    </location>
</feature>
<reference evidence="12 13" key="1">
    <citation type="journal article" date="2014" name="PLoS Genet.">
        <title>Analysis of the Phlebiopsis gigantea genome, transcriptome and secretome provides insight into its pioneer colonization strategies of wood.</title>
        <authorList>
            <person name="Hori C."/>
            <person name="Ishida T."/>
            <person name="Igarashi K."/>
            <person name="Samejima M."/>
            <person name="Suzuki H."/>
            <person name="Master E."/>
            <person name="Ferreira P."/>
            <person name="Ruiz-Duenas F.J."/>
            <person name="Held B."/>
            <person name="Canessa P."/>
            <person name="Larrondo L.F."/>
            <person name="Schmoll M."/>
            <person name="Druzhinina I.S."/>
            <person name="Kubicek C.P."/>
            <person name="Gaskell J.A."/>
            <person name="Kersten P."/>
            <person name="St John F."/>
            <person name="Glasner J."/>
            <person name="Sabat G."/>
            <person name="Splinter BonDurant S."/>
            <person name="Syed K."/>
            <person name="Yadav J."/>
            <person name="Mgbeahuruike A.C."/>
            <person name="Kovalchuk A."/>
            <person name="Asiegbu F.O."/>
            <person name="Lackner G."/>
            <person name="Hoffmeister D."/>
            <person name="Rencoret J."/>
            <person name="Gutierrez A."/>
            <person name="Sun H."/>
            <person name="Lindquist E."/>
            <person name="Barry K."/>
            <person name="Riley R."/>
            <person name="Grigoriev I.V."/>
            <person name="Henrissat B."/>
            <person name="Kues U."/>
            <person name="Berka R.M."/>
            <person name="Martinez A.T."/>
            <person name="Covert S.F."/>
            <person name="Blanchette R.A."/>
            <person name="Cullen D."/>
        </authorList>
    </citation>
    <scope>NUCLEOTIDE SEQUENCE [LARGE SCALE GENOMIC DNA]</scope>
    <source>
        <strain evidence="12 13">11061_1 CR5-6</strain>
    </source>
</reference>
<sequence length="446" mass="48904">MSVIAPDEEIANSSTSLASTQMLGASSVSTSLSAEAEEVAQKAEEKPKVPERVYPLYDWSTIAPYTNLHYITDLAAAEAALARFQPGLVGFDLEWKPNWRRGQQENPVALVQLANKETILLLQITAMRCVPIGLERILWDSAYVKAGVGIQGDCKKLWNDWRVNVRNCVDLALLARTVDNARWKGKYNQPIGLSRLCETYMELTLNKGKITRSNWEARLSPQQQLYAANDSHSGLTLLQHLLPMVETTVPAPLPTYYTFDLFEGLAYEASADHLPQEPWVPENPNYDPGPPPEPKPPREKKDGDKGKARRPPQGQQGDQAAATASGGTAAASAARRPRNPRNAETSGGTFGPTRGRGHHPRGSQVYRGGSHSSHQYYHPEQRVEPVTVSLGFLAIAPTLHGDAAQNHRPAAGPSNRGHTRGGRNYRSRGQGGHYSQYGSVPPTQRS</sequence>
<dbReference type="InterPro" id="IPR002562">
    <property type="entry name" value="3'-5'_exonuclease_dom"/>
</dbReference>
<dbReference type="SMART" id="SM00474">
    <property type="entry name" value="35EXOc"/>
    <property type="match status" value="1"/>
</dbReference>
<comment type="subcellular location">
    <subcellularLocation>
        <location evidence="1">Nucleus</location>
    </subcellularLocation>
</comment>
<dbReference type="GO" id="GO:0008408">
    <property type="term" value="F:3'-5' exonuclease activity"/>
    <property type="evidence" value="ECO:0007669"/>
    <property type="project" value="InterPro"/>
</dbReference>
<protein>
    <recommendedName>
        <fullName evidence="8">3'-5' exonuclease</fullName>
    </recommendedName>
    <alternativeName>
        <fullName evidence="9">Werner Syndrome-like exonuclease</fullName>
    </alternativeName>
</protein>
<dbReference type="GO" id="GO:0006139">
    <property type="term" value="P:nucleobase-containing compound metabolic process"/>
    <property type="evidence" value="ECO:0007669"/>
    <property type="project" value="InterPro"/>
</dbReference>
<keyword evidence="7" id="KW-0539">Nucleus</keyword>
<feature type="compositionally biased region" description="Basic and acidic residues" evidence="10">
    <location>
        <begin position="295"/>
        <end position="306"/>
    </location>
</feature>
<keyword evidence="4" id="KW-0378">Hydrolase</keyword>
<dbReference type="EMBL" id="KN840478">
    <property type="protein sequence ID" value="KIP08548.1"/>
    <property type="molecule type" value="Genomic_DNA"/>
</dbReference>
<feature type="compositionally biased region" description="Basic residues" evidence="10">
    <location>
        <begin position="417"/>
        <end position="426"/>
    </location>
</feature>
<evidence type="ECO:0000313" key="12">
    <source>
        <dbReference type="EMBL" id="KIP08548.1"/>
    </source>
</evidence>
<keyword evidence="6" id="KW-0460">Magnesium</keyword>
<evidence type="ECO:0000256" key="6">
    <source>
        <dbReference type="ARBA" id="ARBA00022842"/>
    </source>
</evidence>
<evidence type="ECO:0000256" key="9">
    <source>
        <dbReference type="ARBA" id="ARBA00042761"/>
    </source>
</evidence>
<feature type="region of interest" description="Disordered" evidence="10">
    <location>
        <begin position="275"/>
        <end position="382"/>
    </location>
</feature>
<dbReference type="OrthoDB" id="1920326at2759"/>
<evidence type="ECO:0000313" key="13">
    <source>
        <dbReference type="Proteomes" id="UP000053257"/>
    </source>
</evidence>
<keyword evidence="13" id="KW-1185">Reference proteome</keyword>
<dbReference type="Pfam" id="PF01612">
    <property type="entry name" value="DNA_pol_A_exo1"/>
    <property type="match status" value="1"/>
</dbReference>
<feature type="region of interest" description="Disordered" evidence="10">
    <location>
        <begin position="401"/>
        <end position="446"/>
    </location>
</feature>
<evidence type="ECO:0000256" key="4">
    <source>
        <dbReference type="ARBA" id="ARBA00022801"/>
    </source>
</evidence>
<feature type="domain" description="3'-5' exonuclease" evidence="11">
    <location>
        <begin position="68"/>
        <end position="246"/>
    </location>
</feature>
<dbReference type="PANTHER" id="PTHR13620:SF109">
    <property type="entry name" value="3'-5' EXONUCLEASE"/>
    <property type="match status" value="1"/>
</dbReference>
<dbReference type="HOGENOM" id="CLU_049674_0_0_1"/>
<evidence type="ECO:0000256" key="10">
    <source>
        <dbReference type="SAM" id="MobiDB-lite"/>
    </source>
</evidence>
<evidence type="ECO:0000256" key="8">
    <source>
        <dbReference type="ARBA" id="ARBA00040531"/>
    </source>
</evidence>
<accession>A0A0C3PNW1</accession>
<dbReference type="GO" id="GO:0046872">
    <property type="term" value="F:metal ion binding"/>
    <property type="evidence" value="ECO:0007669"/>
    <property type="project" value="UniProtKB-KW"/>
</dbReference>
<keyword evidence="2" id="KW-0540">Nuclease</keyword>
<dbReference type="CDD" id="cd06141">
    <property type="entry name" value="WRN_exo"/>
    <property type="match status" value="1"/>
</dbReference>
<evidence type="ECO:0000259" key="11">
    <source>
        <dbReference type="SMART" id="SM00474"/>
    </source>
</evidence>
<evidence type="ECO:0000256" key="3">
    <source>
        <dbReference type="ARBA" id="ARBA00022723"/>
    </source>
</evidence>
<organism evidence="12 13">
    <name type="scientific">Phlebiopsis gigantea (strain 11061_1 CR5-6)</name>
    <name type="common">White-rot fungus</name>
    <name type="synonym">Peniophora gigantea</name>
    <dbReference type="NCBI Taxonomy" id="745531"/>
    <lineage>
        <taxon>Eukaryota</taxon>
        <taxon>Fungi</taxon>
        <taxon>Dikarya</taxon>
        <taxon>Basidiomycota</taxon>
        <taxon>Agaricomycotina</taxon>
        <taxon>Agaricomycetes</taxon>
        <taxon>Polyporales</taxon>
        <taxon>Phanerochaetaceae</taxon>
        <taxon>Phlebiopsis</taxon>
    </lineage>
</organism>
<dbReference type="InterPro" id="IPR012337">
    <property type="entry name" value="RNaseH-like_sf"/>
</dbReference>
<dbReference type="Gene3D" id="3.30.420.10">
    <property type="entry name" value="Ribonuclease H-like superfamily/Ribonuclease H"/>
    <property type="match status" value="1"/>
</dbReference>